<feature type="transmembrane region" description="Helical" evidence="11">
    <location>
        <begin position="327"/>
        <end position="344"/>
    </location>
</feature>
<dbReference type="KEGG" id="phu:Phum_PHUM395890"/>
<dbReference type="InterPro" id="IPR031334">
    <property type="entry name" value="Piezo_cap_dom"/>
</dbReference>
<evidence type="ECO:0000313" key="16">
    <source>
        <dbReference type="EMBL" id="EEB15911.1"/>
    </source>
</evidence>
<dbReference type="Pfam" id="PF23188">
    <property type="entry name" value="THU_Piezo1"/>
    <property type="match status" value="1"/>
</dbReference>
<feature type="domain" description="Piezo non-specific cation channel cap" evidence="12">
    <location>
        <begin position="1226"/>
        <end position="1515"/>
    </location>
</feature>
<evidence type="ECO:0000256" key="3">
    <source>
        <dbReference type="ARBA" id="ARBA00022448"/>
    </source>
</evidence>
<dbReference type="GO" id="GO:0005886">
    <property type="term" value="C:plasma membrane"/>
    <property type="evidence" value="ECO:0007669"/>
    <property type="project" value="UniProtKB-SubCell"/>
</dbReference>
<evidence type="ECO:0000256" key="6">
    <source>
        <dbReference type="ARBA" id="ARBA00022989"/>
    </source>
</evidence>
<feature type="transmembrane region" description="Helical" evidence="11">
    <location>
        <begin position="952"/>
        <end position="974"/>
    </location>
</feature>
<sequence length="1524" mass="180146">MFGISALRFSFYLIGPFLALILILKMLYQTKLFSHLDNPVNCSIASISIRSTIERTIVDLEWWGFKLLNENEKIIEYFQNYIVVLVVMTFQTVIKTRQKIIRMDAGKPPNIPPVMYIHVSRKDADKSLKLCLKYLINYGFYKFGVEITLSFCVFTIAYRMDIFSFVYAIWVAILFLPQRSKLAVMWPFFMITLFLSVLWQYAIAVGLSKNACIEYPWEEHSQLTNWFFLPSFNKFPSTNKTLVDFFLLLLIQRQQTVFELEKRHGGKFLGGSNKDVYMDYYNDKFINPTPDHTGTIKSWLDVCKFFFLSWLFRITLAFEFWNGASNATILSLGYLVGAFVFLWIDYDLCLWHIKKILKWNVLLGYTVFVILLKTLMEFLICIYSRYIQLNASWLIELLFLQCSYSFHSGQRLNYDIYWDFVCFTLAIFQRRYFQSYYFLHEVDDVMGVFKIQAKGALLMDELQEEKIRKYHLRETKTLMKIKKNMNRIKAWQKRVQGLNYFEPTDHATATYMGDYFMFEDLNEVSTELEESSSTSSEDSDEKDMSEEERQNVTMSEVCNVFLKGEENAQAQANEGKLKTQKTKKSLLHSFFDSIMVSMIRFFKRHSRDYRYIQTKMKEEREIQKKITKGTGSIDDSYTKKDTRKSLQSQDESEFDEETSDDLNSEYPKKSSQALLVDLINSICMFVMSKTELFCYVIIFFHTALSPTMISLPLPLLVFFWGSLTTIRPTTTFWTVLIAYTEITVVIKAFFQNSIFPWNLEVNLYSPEYPPLFLGIHRTSQYVISDLFLLLVLFLHRYKLKTLGLWKRSQEEETILPQNMKVYRELFSVDPKDFPNNRKRLQRNRSYILDNFEENYPETTQMAAWKRTSRATAKLIYRGSKFKTKIVVREIEGPILVTHEGRRLEPTFAFVTQLPEEALEGNLVLRVWIQHFTCVKKFFLQIAVRDWRVSADYYTLMFISEFLAFLLIFFGYSSFTDSRDMDSEDYFNLAENQIPIFYLFTLIFHFLVIVTDRILYLKKCILGKLFVQFFLIILIHVWMFVMVPLKTEVPFNSLIIPQMYYLISCFYFLMSAYQLRVGYPLRVQGHFLCKKYGYINYYAYKGLQLIPFFNQLRVILDFLCTQSSFNMTEWIKFESIFQLIYENKCCRRADMIYPVPRGQNYPKFSKTIPGVFVLLGIIIIIWLPFIVFAFFNTVAQPNLPQEAELTLELGNVGNIFISRASFTEIIEFKSSDFKALQTLYKGNKKIWAFLALFDYRDVTAIKFKVTSIKPWKTNTKDFELLNKTVQNLDAPLSIYLIWKIKRVPRSQIVDQAKGYKEMVLKKPDKAREMLAQAFTEKKVEIFLHHFLPKFLHITNEGQAKPVNGFLSTDDRTNSFRNVTLILEEIGSDRWWKLVEIPDDIEETEKISKIPYQTQDVITIYTFNEKNIPKLFLNVSKKGIIGLYLSLVFVSWTFIRRLMWKYPYIMFDDMPNPDQALKLCYDIYLARESKDFLLEEDLYAKLLFLFRSPETMVKFTRLRPLNRGTN</sequence>
<dbReference type="Pfam" id="PF15917">
    <property type="entry name" value="Piezo_TM25-28"/>
    <property type="match status" value="1"/>
</dbReference>
<dbReference type="EnsemblMetazoa" id="PHUM395890-RA">
    <property type="protein sequence ID" value="PHUM395890-PA"/>
    <property type="gene ID" value="PHUM395890"/>
</dbReference>
<dbReference type="GO" id="GO:0008381">
    <property type="term" value="F:mechanosensitive monoatomic ion channel activity"/>
    <property type="evidence" value="ECO:0007669"/>
    <property type="project" value="InterPro"/>
</dbReference>
<evidence type="ECO:0000256" key="5">
    <source>
        <dbReference type="ARBA" id="ARBA00022692"/>
    </source>
</evidence>
<dbReference type="PANTHER" id="PTHR47049:SF2">
    <property type="entry name" value="PIEZO-TYPE MECHANOSENSITIVE ION CHANNEL HOMOLOG"/>
    <property type="match status" value="1"/>
</dbReference>
<dbReference type="InParanoid" id="E0VRA5"/>
<feature type="transmembrane region" description="Helical" evidence="11">
    <location>
        <begin position="182"/>
        <end position="201"/>
    </location>
</feature>
<keyword evidence="6 11" id="KW-1133">Transmembrane helix</keyword>
<dbReference type="Proteomes" id="UP000009046">
    <property type="component" value="Unassembled WGS sequence"/>
</dbReference>
<feature type="compositionally biased region" description="Acidic residues" evidence="10">
    <location>
        <begin position="537"/>
        <end position="546"/>
    </location>
</feature>
<reference evidence="16" key="2">
    <citation type="submission" date="2007-04" db="EMBL/GenBank/DDBJ databases">
        <title>The genome of the human body louse.</title>
        <authorList>
            <consortium name="The Human Body Louse Genome Consortium"/>
            <person name="Kirkness E."/>
            <person name="Walenz B."/>
            <person name="Hass B."/>
            <person name="Bruggner R."/>
            <person name="Strausberg R."/>
        </authorList>
    </citation>
    <scope>NUCLEOTIDE SEQUENCE</scope>
    <source>
        <strain evidence="16">USDA</strain>
    </source>
</reference>
<evidence type="ECO:0000259" key="14">
    <source>
        <dbReference type="Pfam" id="PF23188"/>
    </source>
</evidence>
<evidence type="ECO:0000256" key="8">
    <source>
        <dbReference type="ARBA" id="ARBA00023136"/>
    </source>
</evidence>
<evidence type="ECO:0000313" key="18">
    <source>
        <dbReference type="Proteomes" id="UP000009046"/>
    </source>
</evidence>
<keyword evidence="3" id="KW-0813">Transport</keyword>
<comment type="subcellular location">
    <subcellularLocation>
        <location evidence="1">Cell membrane</location>
        <topology evidence="1">Multi-pass membrane protein</topology>
    </subcellularLocation>
</comment>
<dbReference type="InterPro" id="IPR056770">
    <property type="entry name" value="Piezo_THU9_anchor"/>
</dbReference>
<evidence type="ECO:0000256" key="10">
    <source>
        <dbReference type="SAM" id="MobiDB-lite"/>
    </source>
</evidence>
<feature type="transmembrane region" description="Helical" evidence="11">
    <location>
        <begin position="674"/>
        <end position="698"/>
    </location>
</feature>
<name>E0VRA5_PEDHC</name>
<protein>
    <recommendedName>
        <fullName evidence="19">Piezo non-specific cation channel R-Ras-binding domain-containing protein</fullName>
    </recommendedName>
</protein>
<feature type="transmembrane region" description="Helical" evidence="11">
    <location>
        <begin position="1170"/>
        <end position="1190"/>
    </location>
</feature>
<dbReference type="Pfam" id="PF12166">
    <property type="entry name" value="Piezo_cap"/>
    <property type="match status" value="1"/>
</dbReference>
<dbReference type="InterPro" id="IPR027272">
    <property type="entry name" value="Piezo"/>
</dbReference>
<feature type="region of interest" description="Disordered" evidence="10">
    <location>
        <begin position="623"/>
        <end position="665"/>
    </location>
</feature>
<feature type="domain" description="Piezo TM25-28" evidence="13">
    <location>
        <begin position="287"/>
        <end position="504"/>
    </location>
</feature>
<feature type="transmembrane region" description="Helical" evidence="11">
    <location>
        <begin position="1024"/>
        <end position="1042"/>
    </location>
</feature>
<comment type="similarity">
    <text evidence="2">Belongs to the PIEZO (TC 1.A.75) family.</text>
</comment>
<feature type="region of interest" description="Disordered" evidence="10">
    <location>
        <begin position="527"/>
        <end position="552"/>
    </location>
</feature>
<reference evidence="16" key="1">
    <citation type="submission" date="2007-04" db="EMBL/GenBank/DDBJ databases">
        <title>Annotation of Pediculus humanus corporis strain USDA.</title>
        <authorList>
            <person name="Kirkness E."/>
            <person name="Hannick L."/>
            <person name="Hass B."/>
            <person name="Bruggner R."/>
            <person name="Lawson D."/>
            <person name="Bidwell S."/>
            <person name="Joardar V."/>
            <person name="Caler E."/>
            <person name="Walenz B."/>
            <person name="Inman J."/>
            <person name="Schobel S."/>
            <person name="Galinsky K."/>
            <person name="Amedeo P."/>
            <person name="Strausberg R."/>
        </authorList>
    </citation>
    <scope>NUCLEOTIDE SEQUENCE</scope>
    <source>
        <strain evidence="16">USDA</strain>
    </source>
</reference>
<keyword evidence="4" id="KW-1003">Cell membrane</keyword>
<feature type="transmembrane region" description="Helical" evidence="11">
    <location>
        <begin position="994"/>
        <end position="1015"/>
    </location>
</feature>
<dbReference type="InterPro" id="IPR056768">
    <property type="entry name" value="THU_Piezo"/>
</dbReference>
<dbReference type="eggNOG" id="KOG1893">
    <property type="taxonomic scope" value="Eukaryota"/>
</dbReference>
<evidence type="ECO:0000256" key="7">
    <source>
        <dbReference type="ARBA" id="ARBA00023065"/>
    </source>
</evidence>
<feature type="transmembrane region" description="Helical" evidence="11">
    <location>
        <begin position="77"/>
        <end position="94"/>
    </location>
</feature>
<evidence type="ECO:0000256" key="2">
    <source>
        <dbReference type="ARBA" id="ARBA00007821"/>
    </source>
</evidence>
<feature type="transmembrane region" description="Helical" evidence="11">
    <location>
        <begin position="778"/>
        <end position="797"/>
    </location>
</feature>
<dbReference type="GeneID" id="8237711"/>
<keyword evidence="8 11" id="KW-0472">Membrane</keyword>
<dbReference type="HOGENOM" id="CLU_000512_0_0_1"/>
<dbReference type="EMBL" id="DS235459">
    <property type="protein sequence ID" value="EEB15911.1"/>
    <property type="molecule type" value="Genomic_DNA"/>
</dbReference>
<evidence type="ECO:0000256" key="11">
    <source>
        <dbReference type="SAM" id="Phobius"/>
    </source>
</evidence>
<dbReference type="CTD" id="8237711"/>
<feature type="transmembrane region" description="Helical" evidence="11">
    <location>
        <begin position="704"/>
        <end position="723"/>
    </location>
</feature>
<evidence type="ECO:0000256" key="1">
    <source>
        <dbReference type="ARBA" id="ARBA00004651"/>
    </source>
</evidence>
<evidence type="ECO:0000259" key="12">
    <source>
        <dbReference type="Pfam" id="PF12166"/>
    </source>
</evidence>
<feature type="transmembrane region" description="Helical" evidence="11">
    <location>
        <begin position="1054"/>
        <end position="1072"/>
    </location>
</feature>
<feature type="transmembrane region" description="Helical" evidence="11">
    <location>
        <begin position="9"/>
        <end position="28"/>
    </location>
</feature>
<feature type="transmembrane region" description="Helical" evidence="11">
    <location>
        <begin position="356"/>
        <end position="376"/>
    </location>
</feature>
<feature type="transmembrane region" description="Helical" evidence="11">
    <location>
        <begin position="1437"/>
        <end position="1453"/>
    </location>
</feature>
<keyword evidence="18" id="KW-1185">Reference proteome</keyword>
<dbReference type="STRING" id="121224.E0VRA5"/>
<gene>
    <name evidence="17" type="primary">8237711</name>
    <name evidence="16" type="ORF">Phum_PHUM395890</name>
</gene>
<feature type="transmembrane region" description="Helical" evidence="11">
    <location>
        <begin position="156"/>
        <end position="176"/>
    </location>
</feature>
<feature type="compositionally biased region" description="Acidic residues" evidence="10">
    <location>
        <begin position="650"/>
        <end position="663"/>
    </location>
</feature>
<dbReference type="Pfam" id="PF24874">
    <property type="entry name" value="Piezo_THU9_anchor"/>
    <property type="match status" value="1"/>
</dbReference>
<evidence type="ECO:0000259" key="13">
    <source>
        <dbReference type="Pfam" id="PF15917"/>
    </source>
</evidence>
<dbReference type="EMBL" id="AAZO01004637">
    <property type="status" value="NOT_ANNOTATED_CDS"/>
    <property type="molecule type" value="Genomic_DNA"/>
</dbReference>
<evidence type="ECO:0000313" key="17">
    <source>
        <dbReference type="EnsemblMetazoa" id="PHUM395890-PA"/>
    </source>
</evidence>
<proteinExistence type="inferred from homology"/>
<keyword evidence="5 11" id="KW-0812">Transmembrane</keyword>
<dbReference type="OrthoDB" id="303066at2759"/>
<keyword evidence="7" id="KW-0406">Ion transport</keyword>
<dbReference type="RefSeq" id="XP_002428649.1">
    <property type="nucleotide sequence ID" value="XM_002428604.1"/>
</dbReference>
<dbReference type="VEuPathDB" id="VectorBase:PHUM395890"/>
<evidence type="ECO:0000256" key="4">
    <source>
        <dbReference type="ARBA" id="ARBA00022475"/>
    </source>
</evidence>
<evidence type="ECO:0000256" key="9">
    <source>
        <dbReference type="ARBA" id="ARBA00023303"/>
    </source>
</evidence>
<feature type="domain" description="Piezo THU9 and anchor" evidence="15">
    <location>
        <begin position="951"/>
        <end position="1188"/>
    </location>
</feature>
<accession>E0VRA5</accession>
<reference evidence="17" key="3">
    <citation type="submission" date="2020-05" db="UniProtKB">
        <authorList>
            <consortium name="EnsemblMetazoa"/>
        </authorList>
    </citation>
    <scope>IDENTIFICATION</scope>
    <source>
        <strain evidence="17">USDA</strain>
    </source>
</reference>
<dbReference type="PANTHER" id="PTHR47049">
    <property type="entry name" value="PIEZO-TYPE MECHANOSENSITIVE ION CHANNEL HOMOLOG"/>
    <property type="match status" value="1"/>
</dbReference>
<dbReference type="OMA" id="RPSVSFW"/>
<dbReference type="InterPro" id="IPR031805">
    <property type="entry name" value="Piezo_TM25-28"/>
</dbReference>
<feature type="transmembrane region" description="Helical" evidence="11">
    <location>
        <begin position="730"/>
        <end position="750"/>
    </location>
</feature>
<keyword evidence="9" id="KW-0407">Ion channel</keyword>
<organism>
    <name type="scientific">Pediculus humanus subsp. corporis</name>
    <name type="common">Body louse</name>
    <dbReference type="NCBI Taxonomy" id="121224"/>
    <lineage>
        <taxon>Eukaryota</taxon>
        <taxon>Metazoa</taxon>
        <taxon>Ecdysozoa</taxon>
        <taxon>Arthropoda</taxon>
        <taxon>Hexapoda</taxon>
        <taxon>Insecta</taxon>
        <taxon>Pterygota</taxon>
        <taxon>Neoptera</taxon>
        <taxon>Paraneoptera</taxon>
        <taxon>Psocodea</taxon>
        <taxon>Troctomorpha</taxon>
        <taxon>Phthiraptera</taxon>
        <taxon>Anoplura</taxon>
        <taxon>Pediculidae</taxon>
        <taxon>Pediculus</taxon>
    </lineage>
</organism>
<evidence type="ECO:0008006" key="19">
    <source>
        <dbReference type="Google" id="ProtNLM"/>
    </source>
</evidence>
<feature type="domain" description="Piezo transmembrane helical unit" evidence="14">
    <location>
        <begin position="687"/>
        <end position="806"/>
    </location>
</feature>
<evidence type="ECO:0000259" key="15">
    <source>
        <dbReference type="Pfam" id="PF24874"/>
    </source>
</evidence>